<evidence type="ECO:0000313" key="3">
    <source>
        <dbReference type="Proteomes" id="UP000244754"/>
    </source>
</evidence>
<dbReference type="Proteomes" id="UP000244754">
    <property type="component" value="Chromosome"/>
</dbReference>
<feature type="domain" description="ATPase AAA-type core" evidence="1">
    <location>
        <begin position="45"/>
        <end position="146"/>
    </location>
</feature>
<dbReference type="InterPro" id="IPR027417">
    <property type="entry name" value="P-loop_NTPase"/>
</dbReference>
<dbReference type="KEGG" id="clia:C3E79_00735"/>
<dbReference type="AlphaFoldDB" id="A0A2S0WBP1"/>
<dbReference type="SUPFAM" id="SSF52540">
    <property type="entry name" value="P-loop containing nucleoside triphosphate hydrolases"/>
    <property type="match status" value="1"/>
</dbReference>
<evidence type="ECO:0000259" key="1">
    <source>
        <dbReference type="Pfam" id="PF13304"/>
    </source>
</evidence>
<dbReference type="InterPro" id="IPR003959">
    <property type="entry name" value="ATPase_AAA_core"/>
</dbReference>
<dbReference type="OrthoDB" id="9809324at2"/>
<keyword evidence="3" id="KW-1185">Reference proteome</keyword>
<dbReference type="RefSeq" id="WP_108403182.1">
    <property type="nucleotide sequence ID" value="NZ_CP026948.1"/>
</dbReference>
<dbReference type="PANTHER" id="PTHR40396:SF1">
    <property type="entry name" value="ATPASE AAA-TYPE CORE DOMAIN-CONTAINING PROTEIN"/>
    <property type="match status" value="1"/>
</dbReference>
<feature type="domain" description="ATPase AAA-type core" evidence="1">
    <location>
        <begin position="267"/>
        <end position="363"/>
    </location>
</feature>
<reference evidence="3" key="1">
    <citation type="submission" date="2018-01" db="EMBL/GenBank/DDBJ databases">
        <authorList>
            <person name="Li J."/>
        </authorList>
    </citation>
    <scope>NUCLEOTIDE SEQUENCE [LARGE SCALE GENOMIC DNA]</scope>
    <source>
        <strain evidence="3">2184</strain>
    </source>
</reference>
<proteinExistence type="predicted"/>
<name>A0A2S0WBP1_9CORY</name>
<accession>A0A2S0WBP1</accession>
<gene>
    <name evidence="2" type="ORF">C3E79_00735</name>
</gene>
<dbReference type="PANTHER" id="PTHR40396">
    <property type="entry name" value="ATPASE-LIKE PROTEIN"/>
    <property type="match status" value="1"/>
</dbReference>
<dbReference type="GO" id="GO:0005524">
    <property type="term" value="F:ATP binding"/>
    <property type="evidence" value="ECO:0007669"/>
    <property type="project" value="InterPro"/>
</dbReference>
<evidence type="ECO:0000313" key="2">
    <source>
        <dbReference type="EMBL" id="AWB83186.1"/>
    </source>
</evidence>
<dbReference type="EMBL" id="CP026948">
    <property type="protein sequence ID" value="AWB83186.1"/>
    <property type="molecule type" value="Genomic_DNA"/>
</dbReference>
<organism evidence="2 3">
    <name type="scientific">Corynebacterium liangguodongii</name>
    <dbReference type="NCBI Taxonomy" id="2079535"/>
    <lineage>
        <taxon>Bacteria</taxon>
        <taxon>Bacillati</taxon>
        <taxon>Actinomycetota</taxon>
        <taxon>Actinomycetes</taxon>
        <taxon>Mycobacteriales</taxon>
        <taxon>Corynebacteriaceae</taxon>
        <taxon>Corynebacterium</taxon>
    </lineage>
</organism>
<dbReference type="Gene3D" id="3.40.50.300">
    <property type="entry name" value="P-loop containing nucleotide triphosphate hydrolases"/>
    <property type="match status" value="1"/>
</dbReference>
<dbReference type="GO" id="GO:0016887">
    <property type="term" value="F:ATP hydrolysis activity"/>
    <property type="evidence" value="ECO:0007669"/>
    <property type="project" value="InterPro"/>
</dbReference>
<sequence>MLLSIAITNYRSFSEEAVLDLQRRGFKTLRPRGGETWRDNTWRRAAVFGANASGKSNILRPLSLLRDAVFRSLTGERFVAALRDPHRLSLDRETSFEVEYVADDVHYRWLLVLDNAGVVKEKLEAVERVRFIKLFERTRNDIEFGQQSGLPQAAKGNIEQFMRNWSLVFSAWDTVKSPGKHIAAVDWWRFFLPLIDGEGDQVQRHRWLIDLAQENVHWLTALTSILRVADVGVINVDVRKEDAPPAVEQVLYSMSQKAANDTQLKVDAEAIEQYLRYLEFEHESDGASFSLHEEDESQGTKTWMDVVVPALFALTLGGVLTVDEIGLSLHPLLVRQLVSYFDDPELNPSGAQLLFTSHDTSLIGKQPDEVLHRGEVWFVDKQSSRSELIALDEFPVRSAHNIEKRYLQGSYGAVPIPDNAELVRTLDELRRSYTDLSRTR</sequence>
<protein>
    <submittedName>
        <fullName evidence="2">Phage resistance protein</fullName>
    </submittedName>
</protein>
<dbReference type="Pfam" id="PF13304">
    <property type="entry name" value="AAA_21"/>
    <property type="match status" value="2"/>
</dbReference>